<gene>
    <name evidence="1" type="ORF">HD597_009889</name>
</gene>
<dbReference type="EMBL" id="JAMZEB010000002">
    <property type="protein sequence ID" value="MCP2362869.1"/>
    <property type="molecule type" value="Genomic_DNA"/>
</dbReference>
<sequence length="60" mass="6493">MTVITQPPEPAAEQLLEIADALLPGHRLDDARITAGNDGRPLTNVEGFVRSIVAWLEKDA</sequence>
<reference evidence="1" key="1">
    <citation type="submission" date="2022-06" db="EMBL/GenBank/DDBJ databases">
        <title>Sequencing the genomes of 1000 actinobacteria strains.</title>
        <authorList>
            <person name="Klenk H.-P."/>
        </authorList>
    </citation>
    <scope>NUCLEOTIDE SEQUENCE</scope>
    <source>
        <strain evidence="1">DSM 46694</strain>
    </source>
</reference>
<keyword evidence="2" id="KW-1185">Reference proteome</keyword>
<organism evidence="1 2">
    <name type="scientific">Nonomuraea thailandensis</name>
    <dbReference type="NCBI Taxonomy" id="1188745"/>
    <lineage>
        <taxon>Bacteria</taxon>
        <taxon>Bacillati</taxon>
        <taxon>Actinomycetota</taxon>
        <taxon>Actinomycetes</taxon>
        <taxon>Streptosporangiales</taxon>
        <taxon>Streptosporangiaceae</taxon>
        <taxon>Nonomuraea</taxon>
    </lineage>
</organism>
<proteinExistence type="predicted"/>
<name>A0A9X2GSQ5_9ACTN</name>
<evidence type="ECO:0000313" key="1">
    <source>
        <dbReference type="EMBL" id="MCP2362869.1"/>
    </source>
</evidence>
<dbReference type="RefSeq" id="WP_253753968.1">
    <property type="nucleotide sequence ID" value="NZ_BAABKA010000091.1"/>
</dbReference>
<accession>A0A9X2GSQ5</accession>
<evidence type="ECO:0000313" key="2">
    <source>
        <dbReference type="Proteomes" id="UP001139648"/>
    </source>
</evidence>
<protein>
    <submittedName>
        <fullName evidence="1">Deoxyribodipyrimidine photolyase-like uncharacterized protein</fullName>
    </submittedName>
</protein>
<comment type="caution">
    <text evidence="1">The sequence shown here is derived from an EMBL/GenBank/DDBJ whole genome shotgun (WGS) entry which is preliminary data.</text>
</comment>
<dbReference type="AlphaFoldDB" id="A0A9X2GSQ5"/>
<dbReference type="Proteomes" id="UP001139648">
    <property type="component" value="Unassembled WGS sequence"/>
</dbReference>